<dbReference type="OrthoDB" id="4562180at2"/>
<keyword evidence="2" id="KW-1185">Reference proteome</keyword>
<comment type="caution">
    <text evidence="1">The sequence shown here is derived from an EMBL/GenBank/DDBJ whole genome shotgun (WGS) entry which is preliminary data.</text>
</comment>
<gene>
    <name evidence="1" type="ORF">ATK86_2331</name>
</gene>
<protein>
    <submittedName>
        <fullName evidence="1">Uncharacterized protein</fullName>
    </submittedName>
</protein>
<organism evidence="1 2">
    <name type="scientific">Nocardia fluminea</name>
    <dbReference type="NCBI Taxonomy" id="134984"/>
    <lineage>
        <taxon>Bacteria</taxon>
        <taxon>Bacillati</taxon>
        <taxon>Actinomycetota</taxon>
        <taxon>Actinomycetes</taxon>
        <taxon>Mycobacteriales</taxon>
        <taxon>Nocardiaceae</taxon>
        <taxon>Nocardia</taxon>
    </lineage>
</organism>
<name>A0A2N3V8L7_9NOCA</name>
<dbReference type="Proteomes" id="UP000233766">
    <property type="component" value="Unassembled WGS sequence"/>
</dbReference>
<sequence>MSLVVADSGRTLLDRCVWAFGRRPGLLSESARRELLIRGLPATASVLSVRTRRGEGGYRFSVRVSVPGELAYDARVRQRVRSQDLEWMQTGDVVGCRVDPGDRERVVLFVPETPQSGRKAAAKILANGRRAEAIVLAVAPIAADYTGRDDPVLRLDLEMRAWDEPLPWRVRLIQPVPLAAVGQIELGTRLAAAFFTVDRGASVAIDFAALTR</sequence>
<reference evidence="1 2" key="1">
    <citation type="submission" date="2017-12" db="EMBL/GenBank/DDBJ databases">
        <title>Sequencing the genomes of 1000 Actinobacteria strains.</title>
        <authorList>
            <person name="Klenk H.-P."/>
        </authorList>
    </citation>
    <scope>NUCLEOTIDE SEQUENCE [LARGE SCALE GENOMIC DNA]</scope>
    <source>
        <strain evidence="1 2">DSM 44489</strain>
    </source>
</reference>
<dbReference type="RefSeq" id="WP_101464508.1">
    <property type="nucleotide sequence ID" value="NZ_PJMW01000002.1"/>
</dbReference>
<dbReference type="EMBL" id="PJMW01000002">
    <property type="protein sequence ID" value="PKV77977.1"/>
    <property type="molecule type" value="Genomic_DNA"/>
</dbReference>
<proteinExistence type="predicted"/>
<dbReference type="AlphaFoldDB" id="A0A2N3V8L7"/>
<evidence type="ECO:0000313" key="1">
    <source>
        <dbReference type="EMBL" id="PKV77977.1"/>
    </source>
</evidence>
<evidence type="ECO:0000313" key="2">
    <source>
        <dbReference type="Proteomes" id="UP000233766"/>
    </source>
</evidence>
<accession>A0A2N3V8L7</accession>